<dbReference type="Pfam" id="PF00353">
    <property type="entry name" value="HemolysinCabind"/>
    <property type="match status" value="9"/>
</dbReference>
<protein>
    <submittedName>
        <fullName evidence="6">Calcium-binding protein</fullName>
    </submittedName>
</protein>
<evidence type="ECO:0000256" key="1">
    <source>
        <dbReference type="ARBA" id="ARBA00001913"/>
    </source>
</evidence>
<dbReference type="PANTHER" id="PTHR38340">
    <property type="entry name" value="S-LAYER PROTEIN"/>
    <property type="match status" value="1"/>
</dbReference>
<dbReference type="SUPFAM" id="SSF51120">
    <property type="entry name" value="beta-Roll"/>
    <property type="match status" value="5"/>
</dbReference>
<dbReference type="InterPro" id="IPR001343">
    <property type="entry name" value="Hemolysn_Ca-bd"/>
</dbReference>
<dbReference type="InterPro" id="IPR050557">
    <property type="entry name" value="RTX_toxin/Mannuronan_C5-epim"/>
</dbReference>
<dbReference type="InterPro" id="IPR018511">
    <property type="entry name" value="Hemolysin-typ_Ca-bd_CS"/>
</dbReference>
<sequence>MSLIYGTPGSDTLVGTGGDDTIIGGSEDAQTYATGNDMISGGEGNDLLFGGDGDDALFGNSGDDTLYGHDGADTLTGEWLIGGEGNDTLIGEGSGGWLNLNGQGGNDSIAVADAAEALLNNPFASGGEGDDTIRATGIWSASFTATGNSGDDLLDAGSVSYANPGHSIFFSGESGNDTLIGTISSDELLGGVGADSLVGGAGHDKLHDNSDALYYSEIDRENDTLTGGIGNDTLISTGGQDVVDGGDGEDRLILERISATESLEFLFNSLGVSTLTGDGTTVQNVERFDITLGSGNDTVALGAADDTISGGAGNDLLDGGAGRDDLRGGAGDDIYVVDNTGDTASEAIDSGTDTVLASVTFTLRENVERLILTGLAAIDGTGNELANTLTGNGAANQLNGRDGEDVLIGGTGRDRLTGGADADRFVYLAAGDSTSAARDIITDFSAGDLIDLSALDGNTGLAGLQSFTFLGQVQPGAGASIGAGEVSFHHYGGNTHVNIGLDGDGVRDMAIELTGLLALKVTDFLGAGLRGGAGNDSLVGLAGADTLDGAGGNDTLSGGAGEDVLIGGTGRDRLTGGADADRFVYLSAGDSTSAARDTITDFSAGDLIDLSALDGNTSLAGLQGFTFLGQVQPGAGASIGAGEVSFHHFGGNTHLNIGLDGDGVRDMAIELTGLLALQSTDFLGLVSDLNLVGGTGPDSLVGLAGADTLDGAGGNDTLSGDAGEDVLIGGTGRDRLTGGADADRFVYLSASDSTSAARDIITDFSAGDLIDLSALAGLLGFTFLGQVQPGAGASIGAGGVSFHHFGGNTHVNIGLDGDGVRDMAIELTGLLALQSADFLLA</sequence>
<dbReference type="InterPro" id="IPR011049">
    <property type="entry name" value="Serralysin-like_metalloprot_C"/>
</dbReference>
<comment type="subcellular location">
    <subcellularLocation>
        <location evidence="2">Secreted</location>
    </subcellularLocation>
</comment>
<keyword evidence="3" id="KW-0964">Secreted</keyword>
<dbReference type="Gene3D" id="2.160.20.160">
    <property type="match status" value="1"/>
</dbReference>
<gene>
    <name evidence="6" type="ORF">HEQ75_05095</name>
</gene>
<evidence type="ECO:0000259" key="5">
    <source>
        <dbReference type="Pfam" id="PF08548"/>
    </source>
</evidence>
<dbReference type="Gene3D" id="2.150.10.10">
    <property type="entry name" value="Serralysin-like metalloprotease, C-terminal"/>
    <property type="match status" value="3"/>
</dbReference>
<evidence type="ECO:0000256" key="4">
    <source>
        <dbReference type="ARBA" id="ARBA00022737"/>
    </source>
</evidence>
<accession>A0ABX1DZ91</accession>
<proteinExistence type="predicted"/>
<feature type="domain" description="Peptidase M10 serralysin C-terminal" evidence="5">
    <location>
        <begin position="558"/>
        <end position="683"/>
    </location>
</feature>
<name>A0ABX1DZ91_9PROT</name>
<feature type="domain" description="Peptidase M10 serralysin C-terminal" evidence="5">
    <location>
        <begin position="408"/>
        <end position="524"/>
    </location>
</feature>
<dbReference type="PRINTS" id="PR00313">
    <property type="entry name" value="CABNDNGRPT"/>
</dbReference>
<dbReference type="EMBL" id="JAAVNE010000005">
    <property type="protein sequence ID" value="NKC30227.1"/>
    <property type="molecule type" value="Genomic_DNA"/>
</dbReference>
<evidence type="ECO:0000256" key="2">
    <source>
        <dbReference type="ARBA" id="ARBA00004613"/>
    </source>
</evidence>
<feature type="domain" description="Peptidase M10 serralysin C-terminal" evidence="5">
    <location>
        <begin position="725"/>
        <end position="839"/>
    </location>
</feature>
<dbReference type="Pfam" id="PF08548">
    <property type="entry name" value="Peptidase_M10_C"/>
    <property type="match status" value="3"/>
</dbReference>
<organism evidence="6 7">
    <name type="scientific">Falsiroseomonas selenitidurans</name>
    <dbReference type="NCBI Taxonomy" id="2716335"/>
    <lineage>
        <taxon>Bacteria</taxon>
        <taxon>Pseudomonadati</taxon>
        <taxon>Pseudomonadota</taxon>
        <taxon>Alphaproteobacteria</taxon>
        <taxon>Acetobacterales</taxon>
        <taxon>Roseomonadaceae</taxon>
        <taxon>Falsiroseomonas</taxon>
    </lineage>
</organism>
<evidence type="ECO:0000313" key="6">
    <source>
        <dbReference type="EMBL" id="NKC30227.1"/>
    </source>
</evidence>
<evidence type="ECO:0000256" key="3">
    <source>
        <dbReference type="ARBA" id="ARBA00022525"/>
    </source>
</evidence>
<dbReference type="PANTHER" id="PTHR38340:SF1">
    <property type="entry name" value="S-LAYER PROTEIN"/>
    <property type="match status" value="1"/>
</dbReference>
<dbReference type="InterPro" id="IPR013858">
    <property type="entry name" value="Peptidase_M10B_C"/>
</dbReference>
<dbReference type="Proteomes" id="UP000787635">
    <property type="component" value="Unassembled WGS sequence"/>
</dbReference>
<evidence type="ECO:0000313" key="7">
    <source>
        <dbReference type="Proteomes" id="UP000787635"/>
    </source>
</evidence>
<keyword evidence="4" id="KW-0677">Repeat</keyword>
<keyword evidence="7" id="KW-1185">Reference proteome</keyword>
<reference evidence="6 7" key="1">
    <citation type="submission" date="2020-03" db="EMBL/GenBank/DDBJ databases">
        <title>Roseomonas selenitidurans sp. nov. isolated from urban soil.</title>
        <authorList>
            <person name="Liu H."/>
        </authorList>
    </citation>
    <scope>NUCLEOTIDE SEQUENCE [LARGE SCALE GENOMIC DNA]</scope>
    <source>
        <strain evidence="6 7">BU-1</strain>
    </source>
</reference>
<dbReference type="PROSITE" id="PS00330">
    <property type="entry name" value="HEMOLYSIN_CALCIUM"/>
    <property type="match status" value="10"/>
</dbReference>
<comment type="caution">
    <text evidence="6">The sequence shown here is derived from an EMBL/GenBank/DDBJ whole genome shotgun (WGS) entry which is preliminary data.</text>
</comment>
<comment type="cofactor">
    <cofactor evidence="1">
        <name>Ca(2+)</name>
        <dbReference type="ChEBI" id="CHEBI:29108"/>
    </cofactor>
</comment>
<dbReference type="RefSeq" id="WP_168027844.1">
    <property type="nucleotide sequence ID" value="NZ_JAAVNE010000005.1"/>
</dbReference>